<evidence type="ECO:0000256" key="4">
    <source>
        <dbReference type="ARBA" id="ARBA00022555"/>
    </source>
</evidence>
<dbReference type="InterPro" id="IPR018162">
    <property type="entry name" value="Ala-tRNA-ligase_IIc_anticod-bd"/>
</dbReference>
<dbReference type="InterPro" id="IPR018164">
    <property type="entry name" value="Ala-tRNA-synth_IIc_N"/>
</dbReference>
<keyword evidence="5 11" id="KW-0436">Ligase</keyword>
<dbReference type="Pfam" id="PF07973">
    <property type="entry name" value="tRNA_SAD"/>
    <property type="match status" value="1"/>
</dbReference>
<dbReference type="SUPFAM" id="SSF55681">
    <property type="entry name" value="Class II aaRS and biotin synthetases"/>
    <property type="match status" value="1"/>
</dbReference>
<evidence type="ECO:0000256" key="10">
    <source>
        <dbReference type="ARBA" id="ARBA00023146"/>
    </source>
</evidence>
<evidence type="ECO:0000256" key="11">
    <source>
        <dbReference type="HAMAP-Rule" id="MF_03133"/>
    </source>
</evidence>
<dbReference type="InterPro" id="IPR009000">
    <property type="entry name" value="Transl_B-barrel_sf"/>
</dbReference>
<proteinExistence type="inferred from homology"/>
<feature type="binding site" evidence="11">
    <location>
        <position position="757"/>
    </location>
    <ligand>
        <name>Zn(2+)</name>
        <dbReference type="ChEBI" id="CHEBI:29105"/>
    </ligand>
</feature>
<keyword evidence="8 11" id="KW-0694">RNA-binding</keyword>
<dbReference type="PRINTS" id="PR00980">
    <property type="entry name" value="TRNASYNTHALA"/>
</dbReference>
<dbReference type="Gene3D" id="3.30.930.10">
    <property type="entry name" value="Bira Bifunctional Protein, Domain 2"/>
    <property type="match status" value="1"/>
</dbReference>
<dbReference type="SUPFAM" id="SSF50447">
    <property type="entry name" value="Translation proteins"/>
    <property type="match status" value="1"/>
</dbReference>
<evidence type="ECO:0000256" key="8">
    <source>
        <dbReference type="ARBA" id="ARBA00022884"/>
    </source>
</evidence>
<reference evidence="13" key="2">
    <citation type="submission" date="2025-05" db="UniProtKB">
        <authorList>
            <consortium name="EnsemblMetazoa"/>
        </authorList>
    </citation>
    <scope>IDENTIFICATION</scope>
    <source>
        <strain evidence="13">Foshan</strain>
    </source>
</reference>
<feature type="domain" description="Alanyl-transfer RNA synthetases family profile" evidence="12">
    <location>
        <begin position="30"/>
        <end position="800"/>
    </location>
</feature>
<evidence type="ECO:0000256" key="5">
    <source>
        <dbReference type="ARBA" id="ARBA00022598"/>
    </source>
</evidence>
<organism evidence="13 14">
    <name type="scientific">Aedes albopictus</name>
    <name type="common">Asian tiger mosquito</name>
    <name type="synonym">Stegomyia albopicta</name>
    <dbReference type="NCBI Taxonomy" id="7160"/>
    <lineage>
        <taxon>Eukaryota</taxon>
        <taxon>Metazoa</taxon>
        <taxon>Ecdysozoa</taxon>
        <taxon>Arthropoda</taxon>
        <taxon>Hexapoda</taxon>
        <taxon>Insecta</taxon>
        <taxon>Pterygota</taxon>
        <taxon>Neoptera</taxon>
        <taxon>Endopterygota</taxon>
        <taxon>Diptera</taxon>
        <taxon>Nematocera</taxon>
        <taxon>Culicoidea</taxon>
        <taxon>Culicidae</taxon>
        <taxon>Culicinae</taxon>
        <taxon>Aedini</taxon>
        <taxon>Aedes</taxon>
        <taxon>Stegomyia</taxon>
    </lineage>
</organism>
<feature type="binding site" evidence="11">
    <location>
        <position position="761"/>
    </location>
    <ligand>
        <name>Zn(2+)</name>
        <dbReference type="ChEBI" id="CHEBI:29105"/>
    </ligand>
</feature>
<evidence type="ECO:0000256" key="1">
    <source>
        <dbReference type="ARBA" id="ARBA00008429"/>
    </source>
</evidence>
<dbReference type="InterPro" id="IPR002318">
    <property type="entry name" value="Ala-tRNA-lgiase_IIc"/>
</dbReference>
<keyword evidence="6 11" id="KW-0547">Nucleotide-binding</keyword>
<dbReference type="EC" id="6.1.1.7" evidence="2"/>
<evidence type="ECO:0000313" key="14">
    <source>
        <dbReference type="Proteomes" id="UP000069940"/>
    </source>
</evidence>
<evidence type="ECO:0000256" key="6">
    <source>
        <dbReference type="ARBA" id="ARBA00022741"/>
    </source>
</evidence>
<dbReference type="Gene3D" id="3.30.980.10">
    <property type="entry name" value="Threonyl-trna Synthetase, Chain A, domain 2"/>
    <property type="match status" value="1"/>
</dbReference>
<accession>A0ABM1YZE2</accession>
<keyword evidence="11" id="KW-0862">Zinc</keyword>
<evidence type="ECO:0000256" key="3">
    <source>
        <dbReference type="ARBA" id="ARBA00017959"/>
    </source>
</evidence>
<dbReference type="Pfam" id="PF01411">
    <property type="entry name" value="tRNA-synt_2c"/>
    <property type="match status" value="2"/>
</dbReference>
<evidence type="ECO:0000256" key="2">
    <source>
        <dbReference type="ARBA" id="ARBA00013168"/>
    </source>
</evidence>
<evidence type="ECO:0000313" key="13">
    <source>
        <dbReference type="EnsemblMetazoa" id="AALFPA23_013535.P19587"/>
    </source>
</evidence>
<keyword evidence="14" id="KW-1185">Reference proteome</keyword>
<dbReference type="RefSeq" id="XP_062709420.1">
    <property type="nucleotide sequence ID" value="XM_062853436.1"/>
</dbReference>
<reference evidence="14" key="1">
    <citation type="journal article" date="2015" name="Proc. Natl. Acad. Sci. U.S.A.">
        <title>Genome sequence of the Asian Tiger mosquito, Aedes albopictus, reveals insights into its biology, genetics, and evolution.</title>
        <authorList>
            <person name="Chen X.G."/>
            <person name="Jiang X."/>
            <person name="Gu J."/>
            <person name="Xu M."/>
            <person name="Wu Y."/>
            <person name="Deng Y."/>
            <person name="Zhang C."/>
            <person name="Bonizzoni M."/>
            <person name="Dermauw W."/>
            <person name="Vontas J."/>
            <person name="Armbruster P."/>
            <person name="Huang X."/>
            <person name="Yang Y."/>
            <person name="Zhang H."/>
            <person name="He W."/>
            <person name="Peng H."/>
            <person name="Liu Y."/>
            <person name="Wu K."/>
            <person name="Chen J."/>
            <person name="Lirakis M."/>
            <person name="Topalis P."/>
            <person name="Van Leeuwen T."/>
            <person name="Hall A.B."/>
            <person name="Jiang X."/>
            <person name="Thorpe C."/>
            <person name="Mueller R.L."/>
            <person name="Sun C."/>
            <person name="Waterhouse R.M."/>
            <person name="Yan G."/>
            <person name="Tu Z.J."/>
            <person name="Fang X."/>
            <person name="James A.A."/>
        </authorList>
    </citation>
    <scope>NUCLEOTIDE SEQUENCE [LARGE SCALE GENOMIC DNA]</scope>
    <source>
        <strain evidence="14">Foshan</strain>
    </source>
</reference>
<keyword evidence="11" id="KW-0479">Metal-binding</keyword>
<dbReference type="SUPFAM" id="SSF55186">
    <property type="entry name" value="ThrRS/AlaRS common domain"/>
    <property type="match status" value="1"/>
</dbReference>
<dbReference type="PANTHER" id="PTHR11777:SF39">
    <property type="entry name" value="ALANINE--TRNA LIGASE, MITOCHONDRIAL"/>
    <property type="match status" value="1"/>
</dbReference>
<dbReference type="EnsemblMetazoa" id="AALFPA23_013535.R19587">
    <property type="protein sequence ID" value="AALFPA23_013535.P19587"/>
    <property type="gene ID" value="AALFPA23_013535"/>
</dbReference>
<dbReference type="InterPro" id="IPR012947">
    <property type="entry name" value="tRNA_SAD"/>
</dbReference>
<keyword evidence="9 11" id="KW-0648">Protein biosynthesis</keyword>
<keyword evidence="10 11" id="KW-0030">Aminoacyl-tRNA synthetase</keyword>
<evidence type="ECO:0000259" key="12">
    <source>
        <dbReference type="PROSITE" id="PS50860"/>
    </source>
</evidence>
<dbReference type="Proteomes" id="UP000069940">
    <property type="component" value="Unassembled WGS sequence"/>
</dbReference>
<comment type="subunit">
    <text evidence="11">Monomer.</text>
</comment>
<dbReference type="InterPro" id="IPR018163">
    <property type="entry name" value="Thr/Ala-tRNA-synth_IIc_edit"/>
</dbReference>
<dbReference type="PANTHER" id="PTHR11777">
    <property type="entry name" value="ALANYL-TRNA SYNTHETASE"/>
    <property type="match status" value="1"/>
</dbReference>
<name>A0ABM1YZE2_AEDAL</name>
<evidence type="ECO:0000256" key="7">
    <source>
        <dbReference type="ARBA" id="ARBA00022840"/>
    </source>
</evidence>
<comment type="function">
    <text evidence="11">Catalyzes the attachment of alanine to tRNA(Ala) in a two-step reaction: alanine is first activated by ATP to form Ala-AMP and then transferred to the acceptor end of tRNA(Ala). Also edits incorrectly charged tRNA(Ala) via its editing domain.</text>
</comment>
<dbReference type="InterPro" id="IPR045864">
    <property type="entry name" value="aa-tRNA-synth_II/BPL/LPL"/>
</dbReference>
<comment type="domain">
    <text evidence="11">Consists of three domains; the N-terminal catalytic domain, the editing domain and the C-terminal C-Ala domain. The editing domain removes incorrectly charged amino acids, while the C-Ala domain, along with tRNA(Ala), serves as a bridge to cooperatively bring together the editing and aminoacylation centers thus stimulating deacylation of misacylated tRNAs.</text>
</comment>
<dbReference type="GeneID" id="134288469"/>
<comment type="cofactor">
    <cofactor evidence="11">
        <name>Zn(2+)</name>
        <dbReference type="ChEBI" id="CHEBI:29105"/>
    </cofactor>
    <text evidence="11">Binds 1 zinc ion per subunit.</text>
</comment>
<keyword evidence="7 11" id="KW-0067">ATP-binding</keyword>
<dbReference type="InterPro" id="IPR018165">
    <property type="entry name" value="Ala-tRNA-synth_IIc_core"/>
</dbReference>
<dbReference type="Gene3D" id="2.40.30.130">
    <property type="match status" value="1"/>
</dbReference>
<protein>
    <recommendedName>
        <fullName evidence="3">Alanine--tRNA ligase</fullName>
        <ecNumber evidence="2">6.1.1.7</ecNumber>
    </recommendedName>
</protein>
<comment type="catalytic activity">
    <reaction evidence="11">
        <text>tRNA(Ala) + L-alanine + ATP = L-alanyl-tRNA(Ala) + AMP + diphosphate</text>
        <dbReference type="Rhea" id="RHEA:12540"/>
        <dbReference type="Rhea" id="RHEA-COMP:9657"/>
        <dbReference type="Rhea" id="RHEA-COMP:9923"/>
        <dbReference type="ChEBI" id="CHEBI:30616"/>
        <dbReference type="ChEBI" id="CHEBI:33019"/>
        <dbReference type="ChEBI" id="CHEBI:57972"/>
        <dbReference type="ChEBI" id="CHEBI:78442"/>
        <dbReference type="ChEBI" id="CHEBI:78497"/>
        <dbReference type="ChEBI" id="CHEBI:456215"/>
        <dbReference type="EC" id="6.1.1.7"/>
    </reaction>
</comment>
<sequence>MFFPFLRAPKRISTLNRYATRSYGSNHHQWSSSRIRKQFVDYFVGENGHRFVRSSSVVPFSDPTIAFVNAGMNQFKNVFLGTAESPCPRAVNSQKCIRVGGKHNDVSVVGSDGYHHTFFEMLGNWSFGDYFKREACEMAWRLLTEVYGIDRRRLYVSYFGGDKTMGLPADLECRDVWAGLGIPPERIIPFGARDNFWEMGNSGPCGPCTEIHIDHSDRFADTAGRKHLVNAGVPDLTEVWNIVFIQYNRSLEDGRISDLPQRHVDTGLGLERLVAHLQQKNSNYDTDLFVPIIDRIQKVSKKNSYQGIFDSTDPRCQLDTAYRIVADHSRMITACLSDGMFPSQNHKLRRILRRSLSLSERIFSSPSLLQELIPVVVDALGETYPEMHKKQQQTLQIIQHEEQSYRQLCADLSSDSRALLKEYTYFDEAEVTDHPGLPYALREIKRLKAKQGLRRLDGETIHKMYDTYGLDVDLLVKIGEFEQLELDIEGYGAYSKRIKEGAKLELATRLQESLNASQGFSQGFNQAQHCPTRNEYKYNYVYNADKHLYEIPKLKTKITSIVTADNAEDNTLCHVITEKSNFYFESGGQQSDRGSLVLASDPSTQFQVKVVGEHQGFVIHSLNRRAAQNLAVGDEVILTVDPIVRSSNILHHTATHLLNAATRNVLAVPMCQRSSFVGDKGLKLELAVCGARIGPDEVDAVEQQIRQCIMRNEPVRVRVCNASDVDLDKVTIIPGEVYPEKDLRLVEIGQSTSTEFCCGTHAQSTGELQDFCITNVTQNKSGCYTFFAIAGQAAIKAHQLGAQIQNDVGQLKHDMDQQLSKDMSNIDARMQRLKNVLLVGSENNINLPYAVRQRCLDVINELYRRLKDHTRESLRELIDIEMKNLQQEYPLASNPFIVHFLESSIILDEVQLSKATRYFPDRPILVMSITDDQVKARATVPPSCVNEHFDAQKWLRTVGAVFKSGVAAPKGQNPAEVCNMKSRKVKTLQFESLLERALKESSDFARVNMK</sequence>
<dbReference type="PROSITE" id="PS50860">
    <property type="entry name" value="AA_TRNA_LIGASE_II_ALA"/>
    <property type="match status" value="1"/>
</dbReference>
<feature type="binding site" evidence="11">
    <location>
        <position position="656"/>
    </location>
    <ligand>
        <name>Zn(2+)</name>
        <dbReference type="ChEBI" id="CHEBI:29105"/>
    </ligand>
</feature>
<comment type="similarity">
    <text evidence="1">Belongs to the class-II aminoacyl-tRNA synthetase family. Alax-L subfamily.</text>
</comment>
<dbReference type="InterPro" id="IPR023033">
    <property type="entry name" value="Ala_tRNA_ligase_euk/bac"/>
</dbReference>
<dbReference type="CDD" id="cd00673">
    <property type="entry name" value="AlaRS_core"/>
    <property type="match status" value="1"/>
</dbReference>
<dbReference type="SUPFAM" id="SSF101353">
    <property type="entry name" value="Putative anticodon-binding domain of alanyl-tRNA synthetase (AlaRS)"/>
    <property type="match status" value="1"/>
</dbReference>
<feature type="binding site" evidence="11">
    <location>
        <position position="652"/>
    </location>
    <ligand>
        <name>Zn(2+)</name>
        <dbReference type="ChEBI" id="CHEBI:29105"/>
    </ligand>
</feature>
<dbReference type="HAMAP" id="MF_00036_B">
    <property type="entry name" value="Ala_tRNA_synth_B"/>
    <property type="match status" value="1"/>
</dbReference>
<keyword evidence="4 11" id="KW-0820">tRNA-binding</keyword>
<evidence type="ECO:0000256" key="9">
    <source>
        <dbReference type="ARBA" id="ARBA00022917"/>
    </source>
</evidence>
<dbReference type="InterPro" id="IPR050058">
    <property type="entry name" value="Ala-tRNA_ligase"/>
</dbReference>
<dbReference type="SMART" id="SM00863">
    <property type="entry name" value="tRNA_SAD"/>
    <property type="match status" value="1"/>
</dbReference>